<evidence type="ECO:0000313" key="1">
    <source>
        <dbReference type="EMBL" id="ETJ34643.1"/>
    </source>
</evidence>
<organism evidence="1">
    <name type="scientific">human gut metagenome</name>
    <dbReference type="NCBI Taxonomy" id="408170"/>
    <lineage>
        <taxon>unclassified sequences</taxon>
        <taxon>metagenomes</taxon>
        <taxon>organismal metagenomes</taxon>
    </lineage>
</organism>
<protein>
    <submittedName>
        <fullName evidence="1">Uncharacterized protein</fullName>
    </submittedName>
</protein>
<feature type="non-terminal residue" evidence="1">
    <location>
        <position position="1"/>
    </location>
</feature>
<gene>
    <name evidence="1" type="ORF">Q604_UNBC10934G0001</name>
</gene>
<dbReference type="EMBL" id="AZMM01010934">
    <property type="protein sequence ID" value="ETJ34643.1"/>
    <property type="molecule type" value="Genomic_DNA"/>
</dbReference>
<name>W1XWC2_9ZZZZ</name>
<reference evidence="1" key="1">
    <citation type="submission" date="2013-12" db="EMBL/GenBank/DDBJ databases">
        <title>A Varibaculum cambriense genome reconstructed from a premature infant gut community with otherwise low bacterial novelty that shifts toward anaerobic metabolism during the third week of life.</title>
        <authorList>
            <person name="Brown C.T."/>
            <person name="Sharon I."/>
            <person name="Thomas B.C."/>
            <person name="Castelle C.J."/>
            <person name="Morowitz M.J."/>
            <person name="Banfield J.F."/>
        </authorList>
    </citation>
    <scope>NUCLEOTIDE SEQUENCE</scope>
</reference>
<dbReference type="AlphaFoldDB" id="W1XWC2"/>
<sequence length="49" mass="5171">GSVLLAPRLMALLNLKTGDTIDVGDATLRIAGEVIQEPDSATRCRFASN</sequence>
<accession>W1XWC2</accession>
<proteinExistence type="predicted"/>
<comment type="caution">
    <text evidence="1">The sequence shown here is derived from an EMBL/GenBank/DDBJ whole genome shotgun (WGS) entry which is preliminary data.</text>
</comment>